<protein>
    <submittedName>
        <fullName evidence="1">Uncharacterized protein</fullName>
    </submittedName>
</protein>
<name>A0A346NQ09_9ALTE</name>
<sequence length="60" mass="6606">MKTLNTVEIEIVSGAGVWSGLSRLVTGLDLVNYGYKSVTYMQGFDLNHNSHYLSAATNRL</sequence>
<dbReference type="Proteomes" id="UP000262073">
    <property type="component" value="Chromosome"/>
</dbReference>
<organism evidence="1 2">
    <name type="scientific">Salinimonas sediminis</name>
    <dbReference type="NCBI Taxonomy" id="2303538"/>
    <lineage>
        <taxon>Bacteria</taxon>
        <taxon>Pseudomonadati</taxon>
        <taxon>Pseudomonadota</taxon>
        <taxon>Gammaproteobacteria</taxon>
        <taxon>Alteromonadales</taxon>
        <taxon>Alteromonadaceae</taxon>
        <taxon>Alteromonas/Salinimonas group</taxon>
        <taxon>Salinimonas</taxon>
    </lineage>
</organism>
<dbReference type="OrthoDB" id="6445801at2"/>
<dbReference type="RefSeq" id="WP_117317792.1">
    <property type="nucleotide sequence ID" value="NZ_CP031769.1"/>
</dbReference>
<evidence type="ECO:0000313" key="2">
    <source>
        <dbReference type="Proteomes" id="UP000262073"/>
    </source>
</evidence>
<evidence type="ECO:0000313" key="1">
    <source>
        <dbReference type="EMBL" id="AXR07616.1"/>
    </source>
</evidence>
<keyword evidence="2" id="KW-1185">Reference proteome</keyword>
<dbReference type="KEGG" id="salm:D0Y50_15370"/>
<dbReference type="AlphaFoldDB" id="A0A346NQ09"/>
<dbReference type="EMBL" id="CP031769">
    <property type="protein sequence ID" value="AXR07616.1"/>
    <property type="molecule type" value="Genomic_DNA"/>
</dbReference>
<proteinExistence type="predicted"/>
<gene>
    <name evidence="1" type="ORF">D0Y50_15370</name>
</gene>
<reference evidence="1 2" key="1">
    <citation type="submission" date="2018-08" db="EMBL/GenBank/DDBJ databases">
        <title>Salinimonas sediminis sp. nov., a piezophilic bacterium isolated from a deep-sea sediment sample from the New Britain Trench.</title>
        <authorList>
            <person name="Cao J."/>
        </authorList>
    </citation>
    <scope>NUCLEOTIDE SEQUENCE [LARGE SCALE GENOMIC DNA]</scope>
    <source>
        <strain evidence="1 2">N102</strain>
    </source>
</reference>
<accession>A0A346NQ09</accession>